<dbReference type="PANTHER" id="PTHR46206">
    <property type="entry name" value="CYTOCHROME P450"/>
    <property type="match status" value="1"/>
</dbReference>
<evidence type="ECO:0000256" key="5">
    <source>
        <dbReference type="ARBA" id="ARBA00023002"/>
    </source>
</evidence>
<dbReference type="CDD" id="cd11041">
    <property type="entry name" value="CYP503A1-like"/>
    <property type="match status" value="1"/>
</dbReference>
<keyword evidence="10" id="KW-1133">Transmembrane helix</keyword>
<keyword evidence="10" id="KW-0472">Membrane</keyword>
<gene>
    <name evidence="11" type="ORF">POSPLADRAFT_1046044</name>
</gene>
<organism evidence="11 12">
    <name type="scientific">Postia placenta MAD-698-R-SB12</name>
    <dbReference type="NCBI Taxonomy" id="670580"/>
    <lineage>
        <taxon>Eukaryota</taxon>
        <taxon>Fungi</taxon>
        <taxon>Dikarya</taxon>
        <taxon>Basidiomycota</taxon>
        <taxon>Agaricomycotina</taxon>
        <taxon>Agaricomycetes</taxon>
        <taxon>Polyporales</taxon>
        <taxon>Adustoporiaceae</taxon>
        <taxon>Rhodonia</taxon>
    </lineage>
</organism>
<comment type="similarity">
    <text evidence="3 9">Belongs to the cytochrome P450 family.</text>
</comment>
<keyword evidence="5 9" id="KW-0560">Oxidoreductase</keyword>
<keyword evidence="4 8" id="KW-0479">Metal-binding</keyword>
<name>A0A1X6N274_9APHY</name>
<evidence type="ECO:0000256" key="2">
    <source>
        <dbReference type="ARBA" id="ARBA00005179"/>
    </source>
</evidence>
<dbReference type="GO" id="GO:0020037">
    <property type="term" value="F:heme binding"/>
    <property type="evidence" value="ECO:0007669"/>
    <property type="project" value="InterPro"/>
</dbReference>
<evidence type="ECO:0000256" key="10">
    <source>
        <dbReference type="SAM" id="Phobius"/>
    </source>
</evidence>
<keyword evidence="7 9" id="KW-0503">Monooxygenase</keyword>
<dbReference type="Gene3D" id="1.10.630.10">
    <property type="entry name" value="Cytochrome P450"/>
    <property type="match status" value="1"/>
</dbReference>
<dbReference type="InterPro" id="IPR002401">
    <property type="entry name" value="Cyt_P450_E_grp-I"/>
</dbReference>
<dbReference type="Pfam" id="PF00067">
    <property type="entry name" value="p450"/>
    <property type="match status" value="1"/>
</dbReference>
<sequence>MRQWSYAIYNLERSPAAGGRHCARHSLTLLISFSVHCQCYCGFHMLRLSYAAVIFLRYLKYGSEHAALYFSAPSPIISCPAPLAISSTHSKSSRLLNMDVFLLYSHVILPLGICYIVVYLVRSTLKLYHIPTVGRPFVPLLSSFSVLGSRRDHKDIIREGCRKYKNGIFKFAERHQWHIVVSDPRLIAEIIRAPENVLSFNEATAQSLQTKYTIGREVFENGYHKSVVRSPLTRNLGVLFPDMHDELVAAFADEIPARDKWTKVFLIQAIMQIVCRTSNRVFVGLPLGRDPAYLALNKRFTIEVFQIASFINKFPSILRPFVGMFTSNVQRSTAEAFEHLGGVIAERLTERENGSWPDKHNDLMQWLIDAAPGEKHRTPRALVARILTINMAAIHTTTMTSSQALCYLAAYPEYIQPLREEVEAVVRDNGWTKEAMDKLYKVDSFIKETQRVKGMSSASMMRKAVQNFTFSDGTFIPKGTIVSVAMEGIYKDDDIYPDAQTFRPFRFADMHDPDNGTGEQLSMVNTGINWLPFGHGKHACPGRFFASYEVKAMFAHLVMNYDMKMEKEGELAQDERSAQILFRKRQR</sequence>
<dbReference type="PRINTS" id="PR00463">
    <property type="entry name" value="EP450I"/>
</dbReference>
<evidence type="ECO:0000256" key="8">
    <source>
        <dbReference type="PIRSR" id="PIRSR602401-1"/>
    </source>
</evidence>
<feature type="transmembrane region" description="Helical" evidence="10">
    <location>
        <begin position="101"/>
        <end position="121"/>
    </location>
</feature>
<keyword evidence="6 8" id="KW-0408">Iron</keyword>
<evidence type="ECO:0000256" key="1">
    <source>
        <dbReference type="ARBA" id="ARBA00001971"/>
    </source>
</evidence>
<protein>
    <recommendedName>
        <fullName evidence="13">Cytochrome P450</fullName>
    </recommendedName>
</protein>
<proteinExistence type="inferred from homology"/>
<dbReference type="GO" id="GO:0004497">
    <property type="term" value="F:monooxygenase activity"/>
    <property type="evidence" value="ECO:0007669"/>
    <property type="project" value="UniProtKB-KW"/>
</dbReference>
<dbReference type="PROSITE" id="PS00086">
    <property type="entry name" value="CYTOCHROME_P450"/>
    <property type="match status" value="1"/>
</dbReference>
<dbReference type="Proteomes" id="UP000194127">
    <property type="component" value="Unassembled WGS sequence"/>
</dbReference>
<keyword evidence="10" id="KW-0812">Transmembrane</keyword>
<dbReference type="PANTHER" id="PTHR46206:SF1">
    <property type="entry name" value="P450, PUTATIVE (EUROFUNG)-RELATED"/>
    <property type="match status" value="1"/>
</dbReference>
<dbReference type="EMBL" id="KZ110596">
    <property type="protein sequence ID" value="OSX62582.1"/>
    <property type="molecule type" value="Genomic_DNA"/>
</dbReference>
<dbReference type="OrthoDB" id="1844152at2759"/>
<evidence type="ECO:0000313" key="12">
    <source>
        <dbReference type="Proteomes" id="UP000194127"/>
    </source>
</evidence>
<dbReference type="AlphaFoldDB" id="A0A1X6N274"/>
<dbReference type="GO" id="GO:0005506">
    <property type="term" value="F:iron ion binding"/>
    <property type="evidence" value="ECO:0007669"/>
    <property type="project" value="InterPro"/>
</dbReference>
<dbReference type="InterPro" id="IPR001128">
    <property type="entry name" value="Cyt_P450"/>
</dbReference>
<evidence type="ECO:0000256" key="4">
    <source>
        <dbReference type="ARBA" id="ARBA00022723"/>
    </source>
</evidence>
<evidence type="ECO:0000256" key="6">
    <source>
        <dbReference type="ARBA" id="ARBA00023004"/>
    </source>
</evidence>
<evidence type="ECO:0000256" key="3">
    <source>
        <dbReference type="ARBA" id="ARBA00010617"/>
    </source>
</evidence>
<dbReference type="InterPro" id="IPR036396">
    <property type="entry name" value="Cyt_P450_sf"/>
</dbReference>
<comment type="cofactor">
    <cofactor evidence="1 8">
        <name>heme</name>
        <dbReference type="ChEBI" id="CHEBI:30413"/>
    </cofactor>
</comment>
<evidence type="ECO:0008006" key="13">
    <source>
        <dbReference type="Google" id="ProtNLM"/>
    </source>
</evidence>
<dbReference type="GO" id="GO:0016705">
    <property type="term" value="F:oxidoreductase activity, acting on paired donors, with incorporation or reduction of molecular oxygen"/>
    <property type="evidence" value="ECO:0007669"/>
    <property type="project" value="InterPro"/>
</dbReference>
<dbReference type="GeneID" id="36323882"/>
<dbReference type="InterPro" id="IPR017972">
    <property type="entry name" value="Cyt_P450_CS"/>
</dbReference>
<dbReference type="SUPFAM" id="SSF48264">
    <property type="entry name" value="Cytochrome P450"/>
    <property type="match status" value="1"/>
</dbReference>
<feature type="binding site" description="axial binding residue" evidence="8">
    <location>
        <position position="540"/>
    </location>
    <ligand>
        <name>heme</name>
        <dbReference type="ChEBI" id="CHEBI:30413"/>
    </ligand>
    <ligandPart>
        <name>Fe</name>
        <dbReference type="ChEBI" id="CHEBI:18248"/>
    </ligandPart>
</feature>
<comment type="pathway">
    <text evidence="2">Secondary metabolite biosynthesis.</text>
</comment>
<evidence type="ECO:0000256" key="9">
    <source>
        <dbReference type="RuleBase" id="RU000461"/>
    </source>
</evidence>
<keyword evidence="8 9" id="KW-0349">Heme</keyword>
<evidence type="ECO:0000256" key="7">
    <source>
        <dbReference type="ARBA" id="ARBA00023033"/>
    </source>
</evidence>
<evidence type="ECO:0000313" key="11">
    <source>
        <dbReference type="EMBL" id="OSX62582.1"/>
    </source>
</evidence>
<keyword evidence="12" id="KW-1185">Reference proteome</keyword>
<reference evidence="11 12" key="1">
    <citation type="submission" date="2017-04" db="EMBL/GenBank/DDBJ databases">
        <title>Genome Sequence of the Model Brown-Rot Fungus Postia placenta SB12.</title>
        <authorList>
            <consortium name="DOE Joint Genome Institute"/>
            <person name="Gaskell J."/>
            <person name="Kersten P."/>
            <person name="Larrondo L.F."/>
            <person name="Canessa P."/>
            <person name="Martinez D."/>
            <person name="Hibbett D."/>
            <person name="Schmoll M."/>
            <person name="Kubicek C.P."/>
            <person name="Martinez A.T."/>
            <person name="Yadav J."/>
            <person name="Master E."/>
            <person name="Magnuson J.K."/>
            <person name="James T."/>
            <person name="Yaver D."/>
            <person name="Berka R."/>
            <person name="Labutti K."/>
            <person name="Lipzen A."/>
            <person name="Aerts A."/>
            <person name="Barry K."/>
            <person name="Henrissat B."/>
            <person name="Blanchette R."/>
            <person name="Grigoriev I."/>
            <person name="Cullen D."/>
        </authorList>
    </citation>
    <scope>NUCLEOTIDE SEQUENCE [LARGE SCALE GENOMIC DNA]</scope>
    <source>
        <strain evidence="11 12">MAD-698-R-SB12</strain>
    </source>
</reference>
<accession>A0A1X6N274</accession>
<dbReference type="RefSeq" id="XP_024339376.1">
    <property type="nucleotide sequence ID" value="XM_024478932.1"/>
</dbReference>
<dbReference type="STRING" id="670580.A0A1X6N274"/>